<dbReference type="InterPro" id="IPR014777">
    <property type="entry name" value="4pyrrole_Mease_sub1"/>
</dbReference>
<dbReference type="SUPFAM" id="SSF53790">
    <property type="entry name" value="Tetrapyrrole methylase"/>
    <property type="match status" value="1"/>
</dbReference>
<comment type="function">
    <text evidence="6">Catalyzes the 2'-O-methylation of the ribose of cytidine 1402 (C1402) in 16S rRNA.</text>
</comment>
<dbReference type="EMBL" id="PFTB01000035">
    <property type="protein sequence ID" value="PJB99490.1"/>
    <property type="molecule type" value="Genomic_DNA"/>
</dbReference>
<evidence type="ECO:0000256" key="3">
    <source>
        <dbReference type="ARBA" id="ARBA00022603"/>
    </source>
</evidence>
<evidence type="ECO:0000313" key="9">
    <source>
        <dbReference type="Proteomes" id="UP000228875"/>
    </source>
</evidence>
<dbReference type="CDD" id="cd11648">
    <property type="entry name" value="RsmI"/>
    <property type="match status" value="1"/>
</dbReference>
<evidence type="ECO:0000259" key="7">
    <source>
        <dbReference type="Pfam" id="PF00590"/>
    </source>
</evidence>
<dbReference type="FunFam" id="3.30.950.10:FF:000002">
    <property type="entry name" value="Ribosomal RNA small subunit methyltransferase I"/>
    <property type="match status" value="1"/>
</dbReference>
<reference evidence="9" key="1">
    <citation type="submission" date="2017-09" db="EMBL/GenBank/DDBJ databases">
        <title>Depth-based differentiation of microbial function through sediment-hosted aquifers and enrichment of novel symbionts in the deep terrestrial subsurface.</title>
        <authorList>
            <person name="Probst A.J."/>
            <person name="Ladd B."/>
            <person name="Jarett J.K."/>
            <person name="Geller-Mcgrath D.E."/>
            <person name="Sieber C.M.K."/>
            <person name="Emerson J.B."/>
            <person name="Anantharaman K."/>
            <person name="Thomas B.C."/>
            <person name="Malmstrom R."/>
            <person name="Stieglmeier M."/>
            <person name="Klingl A."/>
            <person name="Woyke T."/>
            <person name="Ryan C.M."/>
            <person name="Banfield J.F."/>
        </authorList>
    </citation>
    <scope>NUCLEOTIDE SEQUENCE [LARGE SCALE GENOMIC DNA]</scope>
</reference>
<comment type="subcellular location">
    <subcellularLocation>
        <location evidence="6">Cytoplasm</location>
    </subcellularLocation>
</comment>
<evidence type="ECO:0000256" key="4">
    <source>
        <dbReference type="ARBA" id="ARBA00022679"/>
    </source>
</evidence>
<dbReference type="GO" id="GO:0005737">
    <property type="term" value="C:cytoplasm"/>
    <property type="evidence" value="ECO:0007669"/>
    <property type="project" value="UniProtKB-SubCell"/>
</dbReference>
<dbReference type="Gene3D" id="3.30.950.10">
    <property type="entry name" value="Methyltransferase, Cobalt-precorrin-4 Transmethylase, Domain 2"/>
    <property type="match status" value="1"/>
</dbReference>
<dbReference type="InterPro" id="IPR018063">
    <property type="entry name" value="SAM_MeTrfase_RsmI_CS"/>
</dbReference>
<evidence type="ECO:0000256" key="2">
    <source>
        <dbReference type="ARBA" id="ARBA00022552"/>
    </source>
</evidence>
<dbReference type="HAMAP" id="MF_01877">
    <property type="entry name" value="16SrRNA_methyltr_I"/>
    <property type="match status" value="1"/>
</dbReference>
<dbReference type="InterPro" id="IPR035996">
    <property type="entry name" value="4pyrrol_Methylase_sf"/>
</dbReference>
<dbReference type="NCBIfam" id="TIGR00096">
    <property type="entry name" value="16S rRNA (cytidine(1402)-2'-O)-methyltransferase"/>
    <property type="match status" value="1"/>
</dbReference>
<keyword evidence="3 6" id="KW-0489">Methyltransferase</keyword>
<dbReference type="PIRSF" id="PIRSF005917">
    <property type="entry name" value="MTase_YraL"/>
    <property type="match status" value="1"/>
</dbReference>
<evidence type="ECO:0000256" key="6">
    <source>
        <dbReference type="HAMAP-Rule" id="MF_01877"/>
    </source>
</evidence>
<dbReference type="InterPro" id="IPR000878">
    <property type="entry name" value="4pyrrol_Mease"/>
</dbReference>
<evidence type="ECO:0000313" key="8">
    <source>
        <dbReference type="EMBL" id="PJB99490.1"/>
    </source>
</evidence>
<comment type="catalytic activity">
    <reaction evidence="6">
        <text>cytidine(1402) in 16S rRNA + S-adenosyl-L-methionine = 2'-O-methylcytidine(1402) in 16S rRNA + S-adenosyl-L-homocysteine + H(+)</text>
        <dbReference type="Rhea" id="RHEA:42924"/>
        <dbReference type="Rhea" id="RHEA-COMP:10285"/>
        <dbReference type="Rhea" id="RHEA-COMP:10286"/>
        <dbReference type="ChEBI" id="CHEBI:15378"/>
        <dbReference type="ChEBI" id="CHEBI:57856"/>
        <dbReference type="ChEBI" id="CHEBI:59789"/>
        <dbReference type="ChEBI" id="CHEBI:74495"/>
        <dbReference type="ChEBI" id="CHEBI:82748"/>
        <dbReference type="EC" id="2.1.1.198"/>
    </reaction>
</comment>
<dbReference type="InterPro" id="IPR008189">
    <property type="entry name" value="rRNA_ssu_MeTfrase_I"/>
</dbReference>
<feature type="domain" description="Tetrapyrrole methylase" evidence="7">
    <location>
        <begin position="3"/>
        <end position="230"/>
    </location>
</feature>
<comment type="caution">
    <text evidence="8">The sequence shown here is derived from an EMBL/GenBank/DDBJ whole genome shotgun (WGS) entry which is preliminary data.</text>
</comment>
<dbReference type="PANTHER" id="PTHR46111">
    <property type="entry name" value="RIBOSOMAL RNA SMALL SUBUNIT METHYLTRANSFERASE I"/>
    <property type="match status" value="1"/>
</dbReference>
<dbReference type="EC" id="2.1.1.198" evidence="6"/>
<dbReference type="InterPro" id="IPR014776">
    <property type="entry name" value="4pyrrole_Mease_sub2"/>
</dbReference>
<dbReference type="Pfam" id="PF00590">
    <property type="entry name" value="TP_methylase"/>
    <property type="match status" value="1"/>
</dbReference>
<keyword evidence="5 6" id="KW-0949">S-adenosyl-L-methionine</keyword>
<dbReference type="GO" id="GO:0070677">
    <property type="term" value="F:rRNA (cytosine-2'-O-)-methyltransferase activity"/>
    <property type="evidence" value="ECO:0007669"/>
    <property type="project" value="UniProtKB-UniRule"/>
</dbReference>
<evidence type="ECO:0000256" key="5">
    <source>
        <dbReference type="ARBA" id="ARBA00022691"/>
    </source>
</evidence>
<keyword evidence="2 6" id="KW-0698">rRNA processing</keyword>
<proteinExistence type="inferred from homology"/>
<keyword evidence="1 6" id="KW-0963">Cytoplasm</keyword>
<evidence type="ECO:0000256" key="1">
    <source>
        <dbReference type="ARBA" id="ARBA00022490"/>
    </source>
</evidence>
<dbReference type="Proteomes" id="UP000228875">
    <property type="component" value="Unassembled WGS sequence"/>
</dbReference>
<dbReference type="AlphaFoldDB" id="A0A2M8DN06"/>
<dbReference type="PANTHER" id="PTHR46111:SF1">
    <property type="entry name" value="RIBOSOMAL RNA SMALL SUBUNIT METHYLTRANSFERASE I"/>
    <property type="match status" value="1"/>
</dbReference>
<dbReference type="Gene3D" id="3.40.1010.10">
    <property type="entry name" value="Cobalt-precorrin-4 Transmethylase, Domain 1"/>
    <property type="match status" value="1"/>
</dbReference>
<gene>
    <name evidence="6 8" type="primary">rsmI</name>
    <name evidence="8" type="ORF">CO077_01485</name>
</gene>
<protein>
    <recommendedName>
        <fullName evidence="6">Ribosomal RNA small subunit methyltransferase I</fullName>
        <ecNumber evidence="6">2.1.1.198</ecNumber>
    </recommendedName>
    <alternativeName>
        <fullName evidence="6">16S rRNA 2'-O-ribose C1402 methyltransferase</fullName>
    </alternativeName>
    <alternativeName>
        <fullName evidence="6">rRNA (cytidine-2'-O-)-methyltransferase RsmI</fullName>
    </alternativeName>
</protein>
<accession>A0A2M8DN06</accession>
<sequence length="249" mass="28074">MPTLYIVATPIGNLEDITSRALRILKEVDLILCEDTRVTKKLLDRYGIRTSTLSYHQHSKLQKIDYILELLKKGKPSTRANLGAGLVPHRNKVSGAGNLALVSDAGTPGISDPGNKLINEIVEKVETVEIVPIPGASAVTAAASISGFPMDKFLFLGFPPTKRKRKKFFDEVVNSKYPVIFYESPYRIIKTLNELRNTMNNEQRTMNNIVVCRELTKKFETIYRGKIEEVIKKIEKDKIKGEFVIIVRK</sequence>
<name>A0A2M8DN06_9BACT</name>
<keyword evidence="4 6" id="KW-0808">Transferase</keyword>
<organism evidence="8 9">
    <name type="scientific">Candidatus Nealsonbacteria bacterium CG_4_9_14_0_8_um_filter_35_12</name>
    <dbReference type="NCBI Taxonomy" id="1974692"/>
    <lineage>
        <taxon>Bacteria</taxon>
        <taxon>Candidatus Nealsoniibacteriota</taxon>
    </lineage>
</organism>
<comment type="similarity">
    <text evidence="6">Belongs to the methyltransferase superfamily. RsmI family.</text>
</comment>
<dbReference type="PROSITE" id="PS01296">
    <property type="entry name" value="RSMI"/>
    <property type="match status" value="1"/>
</dbReference>